<dbReference type="EMBL" id="JABBGA010000012">
    <property type="protein sequence ID" value="NML27057.1"/>
    <property type="molecule type" value="Genomic_DNA"/>
</dbReference>
<dbReference type="CDD" id="cd03112">
    <property type="entry name" value="CobW-like"/>
    <property type="match status" value="1"/>
</dbReference>
<keyword evidence="3" id="KW-0143">Chaperone</keyword>
<name>A0A848G497_9RHOO</name>
<proteinExistence type="inferred from homology"/>
<dbReference type="SUPFAM" id="SSF90002">
    <property type="entry name" value="Hypothetical protein YjiA, C-terminal domain"/>
    <property type="match status" value="1"/>
</dbReference>
<evidence type="ECO:0000256" key="3">
    <source>
        <dbReference type="ARBA" id="ARBA00023186"/>
    </source>
</evidence>
<gene>
    <name evidence="8" type="ORF">HHL15_14985</name>
</gene>
<dbReference type="InterPro" id="IPR036627">
    <property type="entry name" value="CobW-likC_sf"/>
</dbReference>
<keyword evidence="1" id="KW-0547">Nucleotide-binding</keyword>
<dbReference type="GO" id="GO:0005737">
    <property type="term" value="C:cytoplasm"/>
    <property type="evidence" value="ECO:0007669"/>
    <property type="project" value="TreeGrafter"/>
</dbReference>
<evidence type="ECO:0000256" key="5">
    <source>
        <dbReference type="ARBA" id="ARBA00045658"/>
    </source>
</evidence>
<dbReference type="Gene3D" id="3.30.1220.10">
    <property type="entry name" value="CobW-like, C-terminal domain"/>
    <property type="match status" value="1"/>
</dbReference>
<dbReference type="RefSeq" id="WP_169146600.1">
    <property type="nucleotide sequence ID" value="NZ_JABBGA010000012.1"/>
</dbReference>
<dbReference type="AlphaFoldDB" id="A0A848G497"/>
<evidence type="ECO:0000313" key="9">
    <source>
        <dbReference type="Proteomes" id="UP000580043"/>
    </source>
</evidence>
<dbReference type="GO" id="GO:0016787">
    <property type="term" value="F:hydrolase activity"/>
    <property type="evidence" value="ECO:0007669"/>
    <property type="project" value="UniProtKB-KW"/>
</dbReference>
<evidence type="ECO:0000256" key="1">
    <source>
        <dbReference type="ARBA" id="ARBA00022741"/>
    </source>
</evidence>
<dbReference type="Pfam" id="PF02492">
    <property type="entry name" value="cobW"/>
    <property type="match status" value="1"/>
</dbReference>
<evidence type="ECO:0000256" key="4">
    <source>
        <dbReference type="ARBA" id="ARBA00034320"/>
    </source>
</evidence>
<dbReference type="InterPro" id="IPR027417">
    <property type="entry name" value="P-loop_NTPase"/>
</dbReference>
<keyword evidence="2" id="KW-0378">Hydrolase</keyword>
<evidence type="ECO:0000256" key="6">
    <source>
        <dbReference type="ARBA" id="ARBA00049117"/>
    </source>
</evidence>
<dbReference type="PANTHER" id="PTHR13748">
    <property type="entry name" value="COBW-RELATED"/>
    <property type="match status" value="1"/>
</dbReference>
<dbReference type="GO" id="GO:0000166">
    <property type="term" value="F:nucleotide binding"/>
    <property type="evidence" value="ECO:0007669"/>
    <property type="project" value="UniProtKB-KW"/>
</dbReference>
<protein>
    <submittedName>
        <fullName evidence="8">GTP-binding protein</fullName>
    </submittedName>
</protein>
<dbReference type="InterPro" id="IPR011629">
    <property type="entry name" value="CobW-like_C"/>
</dbReference>
<comment type="similarity">
    <text evidence="4">Belongs to the SIMIBI class G3E GTPase family. ZNG1 subfamily.</text>
</comment>
<dbReference type="InterPro" id="IPR003495">
    <property type="entry name" value="CobW/HypB/UreG_nucleotide-bd"/>
</dbReference>
<dbReference type="SMART" id="SM00833">
    <property type="entry name" value="CobW_C"/>
    <property type="match status" value="1"/>
</dbReference>
<sequence length="349" mass="37680">MSQPDINPLALSRPPIRATILTGFLGAGKTTLLNRYLATRPERKVAVLENEFGSVGIDGGLIAGSPAVEIVELTDGCICCSVRGELSNALADLARRRDTGELDFDHLVVETTGLADPAPVAQSFFVDEGLAGRYELDGIITVVDAVHAQAQLDEHRVAAAQVGFADRILLSKAESLDDDALDALRQRLQRINIRVPAVPVPTDAAPVTALFHLDAFRLDEVLEQLPSFLATDTPAGLRRGGGSARGFYRHDDDIASFVLQHPGDVDSALMAGFVEELLLRQGPALLRYKGVLALRGDARKVILQGVHRLSGSDYGAPWQDGESRHTTLVLIGRRLDEEGIRNAFRLACR</sequence>
<comment type="function">
    <text evidence="5">Zinc chaperone that directly transfers zinc cofactor to target proteins, thereby activating them. Zinc is transferred from the CXCC motif in the GTPase domain to the zinc binding site in target proteins in a process requiring GTP hydrolysis.</text>
</comment>
<organism evidence="8 9">
    <name type="scientific">Zoogloea dura</name>
    <dbReference type="NCBI Taxonomy" id="2728840"/>
    <lineage>
        <taxon>Bacteria</taxon>
        <taxon>Pseudomonadati</taxon>
        <taxon>Pseudomonadota</taxon>
        <taxon>Betaproteobacteria</taxon>
        <taxon>Rhodocyclales</taxon>
        <taxon>Zoogloeaceae</taxon>
        <taxon>Zoogloea</taxon>
    </lineage>
</organism>
<reference evidence="8 9" key="1">
    <citation type="submission" date="2020-04" db="EMBL/GenBank/DDBJ databases">
        <title>Zoogloea sp. G-4-1-14 isolated from soil.</title>
        <authorList>
            <person name="Dahal R.H."/>
        </authorList>
    </citation>
    <scope>NUCLEOTIDE SEQUENCE [LARGE SCALE GENOMIC DNA]</scope>
    <source>
        <strain evidence="8 9">G-4-1-14</strain>
    </source>
</reference>
<feature type="domain" description="CobW C-terminal" evidence="7">
    <location>
        <begin position="254"/>
        <end position="348"/>
    </location>
</feature>
<dbReference type="Pfam" id="PF07683">
    <property type="entry name" value="CobW_C"/>
    <property type="match status" value="1"/>
</dbReference>
<evidence type="ECO:0000313" key="8">
    <source>
        <dbReference type="EMBL" id="NML27057.1"/>
    </source>
</evidence>
<dbReference type="Proteomes" id="UP000580043">
    <property type="component" value="Unassembled WGS sequence"/>
</dbReference>
<dbReference type="InterPro" id="IPR051316">
    <property type="entry name" value="Zinc-reg_GTPase_activator"/>
</dbReference>
<comment type="caution">
    <text evidence="8">The sequence shown here is derived from an EMBL/GenBank/DDBJ whole genome shotgun (WGS) entry which is preliminary data.</text>
</comment>
<comment type="catalytic activity">
    <reaction evidence="6">
        <text>GTP + H2O = GDP + phosphate + H(+)</text>
        <dbReference type="Rhea" id="RHEA:19669"/>
        <dbReference type="ChEBI" id="CHEBI:15377"/>
        <dbReference type="ChEBI" id="CHEBI:15378"/>
        <dbReference type="ChEBI" id="CHEBI:37565"/>
        <dbReference type="ChEBI" id="CHEBI:43474"/>
        <dbReference type="ChEBI" id="CHEBI:58189"/>
    </reaction>
    <physiologicalReaction direction="left-to-right" evidence="6">
        <dbReference type="Rhea" id="RHEA:19670"/>
    </physiologicalReaction>
</comment>
<accession>A0A848G497</accession>
<keyword evidence="9" id="KW-1185">Reference proteome</keyword>
<dbReference type="Gene3D" id="3.40.50.300">
    <property type="entry name" value="P-loop containing nucleotide triphosphate hydrolases"/>
    <property type="match status" value="1"/>
</dbReference>
<dbReference type="SUPFAM" id="SSF52540">
    <property type="entry name" value="P-loop containing nucleoside triphosphate hydrolases"/>
    <property type="match status" value="1"/>
</dbReference>
<evidence type="ECO:0000256" key="2">
    <source>
        <dbReference type="ARBA" id="ARBA00022801"/>
    </source>
</evidence>
<dbReference type="PANTHER" id="PTHR13748:SF62">
    <property type="entry name" value="COBW DOMAIN-CONTAINING PROTEIN"/>
    <property type="match status" value="1"/>
</dbReference>
<evidence type="ECO:0000259" key="7">
    <source>
        <dbReference type="SMART" id="SM00833"/>
    </source>
</evidence>